<evidence type="ECO:0000256" key="8">
    <source>
        <dbReference type="SAM" id="MobiDB-lite"/>
    </source>
</evidence>
<feature type="compositionally biased region" description="Low complexity" evidence="8">
    <location>
        <begin position="683"/>
        <end position="718"/>
    </location>
</feature>
<feature type="domain" description="Zn(2)-C6 fungal-type" evidence="10">
    <location>
        <begin position="29"/>
        <end position="59"/>
    </location>
</feature>
<keyword evidence="5" id="KW-0238">DNA-binding</keyword>
<sequence length="829" mass="93908">MPKATKKSIKKELEVPDVVIKDKKGRSTSCYLCQRRKQKCDHRLPACTACLKAKVKCIQPAKYGGKCPEKDEYTVWLEKRLQFLESVVDANDSIKRTVIPTGPWTQSSSLVPINGNNNAENGVSNGIAAGITAASVGNTTSEFQLPLPTTSAMSALSSKVDRNHLKILNLDSFENQSEADFIKRYNLQEFLKHDPVFQIDEQISRQLFDIFFTLLQYKFPILDETEVFEFHNAYFSNNLKGYMNNISYFYFCLARMFLVCAISALLHKTTGRYHGTRPASFFSAALKYAAKCQKSISKLHRVELLILLVFYLIRTDKDSTGLFDVIRDAMSVCMELKLHKKESYVGIPINVKDRQLRCFWSAYLLEKVITLSLSKPYVLNESEMDSDIPMFDDSLSKGNNFLNQFIKIRRLEARFVEQLDIINTKSSPKSTQLAKVEQYFQELQQWRRECQGFSKGIENETLQSYYYRSVRTLIQPFLELLDPEDRLFQECQAAAAQICQSFKTYHQKTVSGHSTIHVHTTFIAGVTLIYCLWLARNTDDMRRKLLGDDSKHTRPTISAALFQHMDDLRACSISLYVMAERTKFALSFRDTFEEIMAATIGNLKIRCGPDSSEIIYNKEPGMPPAVVRKPPKHYTSTTELDIKATDAEELEEKARKEKRGHLQRNAIPKGLSHLLVDPVPMKSQNSSGKSSNSLLNNNIDNNHHSTNGSSTYLTGSTSNNSNTNVVVDNAINGTSFLSLPQTEFTPFVGRTNTMISNISVWTGESGQFVPNSMNQSLTQQGLSNDFTKTSSFAHNTTNNNGTNNSNVDFLQSWGNVRMDELFNVNEFVP</sequence>
<dbReference type="GO" id="GO:0006351">
    <property type="term" value="P:DNA-templated transcription"/>
    <property type="evidence" value="ECO:0007669"/>
    <property type="project" value="InterPro"/>
</dbReference>
<keyword evidence="4" id="KW-0805">Transcription regulation</keyword>
<dbReference type="Pfam" id="PF00172">
    <property type="entry name" value="Zn_clus"/>
    <property type="match status" value="1"/>
</dbReference>
<dbReference type="Proteomes" id="UP000094565">
    <property type="component" value="Chromosome 2"/>
</dbReference>
<dbReference type="CDD" id="cd12148">
    <property type="entry name" value="fungal_TF_MHR"/>
    <property type="match status" value="1"/>
</dbReference>
<proteinExistence type="predicted"/>
<dbReference type="PANTHER" id="PTHR47782:SF12">
    <property type="entry name" value="ZN(II)2CYS6 TRANSCRIPTION FACTOR (EUROFUNG)"/>
    <property type="match status" value="1"/>
</dbReference>
<evidence type="ECO:0000256" key="9">
    <source>
        <dbReference type="SAM" id="Phobius"/>
    </source>
</evidence>
<keyword evidence="7" id="KW-0539">Nucleus</keyword>
<keyword evidence="6" id="KW-0804">Transcription</keyword>
<evidence type="ECO:0000256" key="1">
    <source>
        <dbReference type="ARBA" id="ARBA00004123"/>
    </source>
</evidence>
<evidence type="ECO:0000259" key="10">
    <source>
        <dbReference type="PROSITE" id="PS50048"/>
    </source>
</evidence>
<dbReference type="CDD" id="cd00067">
    <property type="entry name" value="GAL4"/>
    <property type="match status" value="1"/>
</dbReference>
<dbReference type="SUPFAM" id="SSF57701">
    <property type="entry name" value="Zn2/Cys6 DNA-binding domain"/>
    <property type="match status" value="1"/>
</dbReference>
<dbReference type="EMBL" id="CP014585">
    <property type="protein sequence ID" value="ANZ75346.1"/>
    <property type="molecule type" value="Genomic_DNA"/>
</dbReference>
<dbReference type="AlphaFoldDB" id="A0A1B2JBD8"/>
<dbReference type="GO" id="GO:0000981">
    <property type="term" value="F:DNA-binding transcription factor activity, RNA polymerase II-specific"/>
    <property type="evidence" value="ECO:0007669"/>
    <property type="project" value="InterPro"/>
</dbReference>
<feature type="region of interest" description="Disordered" evidence="8">
    <location>
        <begin position="673"/>
        <end position="718"/>
    </location>
</feature>
<name>A0A1B2JBD8_PICPA</name>
<dbReference type="GO" id="GO:0005634">
    <property type="term" value="C:nucleus"/>
    <property type="evidence" value="ECO:0007669"/>
    <property type="project" value="UniProtKB-SubCell"/>
</dbReference>
<dbReference type="SMART" id="SM00066">
    <property type="entry name" value="GAL4"/>
    <property type="match status" value="1"/>
</dbReference>
<keyword evidence="9" id="KW-0812">Transmembrane</keyword>
<evidence type="ECO:0000256" key="4">
    <source>
        <dbReference type="ARBA" id="ARBA00023015"/>
    </source>
</evidence>
<keyword evidence="12" id="KW-1185">Reference proteome</keyword>
<evidence type="ECO:0000256" key="6">
    <source>
        <dbReference type="ARBA" id="ARBA00023163"/>
    </source>
</evidence>
<keyword evidence="9" id="KW-0472">Membrane</keyword>
<keyword evidence="2" id="KW-0479">Metal-binding</keyword>
<comment type="subcellular location">
    <subcellularLocation>
        <location evidence="1">Nucleus</location>
    </subcellularLocation>
</comment>
<evidence type="ECO:0000256" key="3">
    <source>
        <dbReference type="ARBA" id="ARBA00022833"/>
    </source>
</evidence>
<evidence type="ECO:0000256" key="7">
    <source>
        <dbReference type="ARBA" id="ARBA00023242"/>
    </source>
</evidence>
<accession>A0A1B2JBD8</accession>
<dbReference type="GO" id="GO:0008270">
    <property type="term" value="F:zinc ion binding"/>
    <property type="evidence" value="ECO:0007669"/>
    <property type="project" value="InterPro"/>
</dbReference>
<dbReference type="Pfam" id="PF04082">
    <property type="entry name" value="Fungal_trans"/>
    <property type="match status" value="1"/>
</dbReference>
<dbReference type="InterPro" id="IPR052202">
    <property type="entry name" value="Yeast_MetPath_Reg"/>
</dbReference>
<dbReference type="PANTHER" id="PTHR47782">
    <property type="entry name" value="ZN(II)2CYS6 TRANSCRIPTION FACTOR (EUROFUNG)-RELATED"/>
    <property type="match status" value="1"/>
</dbReference>
<evidence type="ECO:0000313" key="11">
    <source>
        <dbReference type="EMBL" id="ANZ75346.1"/>
    </source>
</evidence>
<dbReference type="GO" id="GO:0045944">
    <property type="term" value="P:positive regulation of transcription by RNA polymerase II"/>
    <property type="evidence" value="ECO:0007669"/>
    <property type="project" value="TreeGrafter"/>
</dbReference>
<evidence type="ECO:0000256" key="2">
    <source>
        <dbReference type="ARBA" id="ARBA00022723"/>
    </source>
</evidence>
<keyword evidence="9" id="KW-1133">Transmembrane helix</keyword>
<keyword evidence="3" id="KW-0862">Zinc</keyword>
<evidence type="ECO:0000256" key="5">
    <source>
        <dbReference type="ARBA" id="ARBA00023125"/>
    </source>
</evidence>
<reference evidence="11 12" key="1">
    <citation type="submission" date="2016-02" db="EMBL/GenBank/DDBJ databases">
        <title>Comparative genomic and transcriptomic foundation for Pichia pastoris.</title>
        <authorList>
            <person name="Love K.R."/>
            <person name="Shah K.A."/>
            <person name="Whittaker C.A."/>
            <person name="Wu J."/>
            <person name="Bartlett M.C."/>
            <person name="Ma D."/>
            <person name="Leeson R.L."/>
            <person name="Priest M."/>
            <person name="Young S.K."/>
            <person name="Love J.C."/>
        </authorList>
    </citation>
    <scope>NUCLEOTIDE SEQUENCE [LARGE SCALE GENOMIC DNA]</scope>
    <source>
        <strain evidence="11 12">ATCC 28485</strain>
    </source>
</reference>
<dbReference type="PROSITE" id="PS50048">
    <property type="entry name" value="ZN2_CY6_FUNGAL_2"/>
    <property type="match status" value="1"/>
</dbReference>
<dbReference type="InterPro" id="IPR036864">
    <property type="entry name" value="Zn2-C6_fun-type_DNA-bd_sf"/>
</dbReference>
<dbReference type="InterPro" id="IPR001138">
    <property type="entry name" value="Zn2Cys6_DnaBD"/>
</dbReference>
<gene>
    <name evidence="11" type="primary">YLR278C</name>
    <name evidence="11" type="ORF">ATY40_BA7502732</name>
</gene>
<dbReference type="Gene3D" id="4.10.240.10">
    <property type="entry name" value="Zn(2)-C6 fungal-type DNA-binding domain"/>
    <property type="match status" value="1"/>
</dbReference>
<organism evidence="11 12">
    <name type="scientific">Komagataella pastoris</name>
    <name type="common">Yeast</name>
    <name type="synonym">Pichia pastoris</name>
    <dbReference type="NCBI Taxonomy" id="4922"/>
    <lineage>
        <taxon>Eukaryota</taxon>
        <taxon>Fungi</taxon>
        <taxon>Dikarya</taxon>
        <taxon>Ascomycota</taxon>
        <taxon>Saccharomycotina</taxon>
        <taxon>Pichiomycetes</taxon>
        <taxon>Pichiales</taxon>
        <taxon>Pichiaceae</taxon>
        <taxon>Komagataella</taxon>
    </lineage>
</organism>
<dbReference type="GO" id="GO:0043565">
    <property type="term" value="F:sequence-specific DNA binding"/>
    <property type="evidence" value="ECO:0007669"/>
    <property type="project" value="TreeGrafter"/>
</dbReference>
<protein>
    <submittedName>
        <fullName evidence="11">BA75_02732T0</fullName>
    </submittedName>
</protein>
<feature type="transmembrane region" description="Helical" evidence="9">
    <location>
        <begin position="248"/>
        <end position="266"/>
    </location>
</feature>
<evidence type="ECO:0000313" key="12">
    <source>
        <dbReference type="Proteomes" id="UP000094565"/>
    </source>
</evidence>
<dbReference type="InterPro" id="IPR007219">
    <property type="entry name" value="XnlR_reg_dom"/>
</dbReference>
<dbReference type="OrthoDB" id="2399539at2759"/>